<evidence type="ECO:0000313" key="2">
    <source>
        <dbReference type="Proteomes" id="UP001214415"/>
    </source>
</evidence>
<dbReference type="Pfam" id="PF08641">
    <property type="entry name" value="Mis14"/>
    <property type="match status" value="1"/>
</dbReference>
<dbReference type="EMBL" id="CP119906">
    <property type="protein sequence ID" value="WFD24554.1"/>
    <property type="molecule type" value="Genomic_DNA"/>
</dbReference>
<dbReference type="GO" id="GO:0000070">
    <property type="term" value="P:mitotic sister chromatid segregation"/>
    <property type="evidence" value="ECO:0007669"/>
    <property type="project" value="InterPro"/>
</dbReference>
<dbReference type="AlphaFoldDB" id="A0AAF0EH18"/>
<sequence length="223" mass="25225">MPQEFPRVDLEHPSDIDYIVQAVLRYATDIGQERLRARGRGAASLEGTLEQALARVRCLTDTQWVYAARARLIPNVHINGLSLSDYAKQSAAMEPFDEGLSQRVHTLSSQVDETTERVVACRKNLPSAYARAVQRRAEARHALADAKEEQRQRRLRKTRTRSPFPALARGQPLYVDAAAKARSEATLDTVYAALEQLQTGLPERRQSAIKQERLIRRLQRPSQ</sequence>
<protein>
    <submittedName>
        <fullName evidence="1">Uncharacterized protein</fullName>
    </submittedName>
</protein>
<proteinExistence type="predicted"/>
<dbReference type="GO" id="GO:0000776">
    <property type="term" value="C:kinetochore"/>
    <property type="evidence" value="ECO:0007669"/>
    <property type="project" value="InterPro"/>
</dbReference>
<dbReference type="InterPro" id="IPR013950">
    <property type="entry name" value="Mis14/Nsl1"/>
</dbReference>
<gene>
    <name evidence="1" type="ORF">MEQU1_003256</name>
</gene>
<reference evidence="1" key="1">
    <citation type="submission" date="2023-03" db="EMBL/GenBank/DDBJ databases">
        <title>Mating type loci evolution in Malassezia.</title>
        <authorList>
            <person name="Coelho M.A."/>
        </authorList>
    </citation>
    <scope>NUCLEOTIDE SEQUENCE</scope>
    <source>
        <strain evidence="1">CBS 12830</strain>
    </source>
</reference>
<organism evidence="1 2">
    <name type="scientific">Malassezia equina</name>
    <dbReference type="NCBI Taxonomy" id="1381935"/>
    <lineage>
        <taxon>Eukaryota</taxon>
        <taxon>Fungi</taxon>
        <taxon>Dikarya</taxon>
        <taxon>Basidiomycota</taxon>
        <taxon>Ustilaginomycotina</taxon>
        <taxon>Malasseziomycetes</taxon>
        <taxon>Malasseziales</taxon>
        <taxon>Malasseziaceae</taxon>
        <taxon>Malassezia</taxon>
    </lineage>
</organism>
<accession>A0AAF0EH18</accession>
<name>A0AAF0EH18_9BASI</name>
<keyword evidence="2" id="KW-1185">Reference proteome</keyword>
<dbReference type="Proteomes" id="UP001214415">
    <property type="component" value="Chromosome 7"/>
</dbReference>
<evidence type="ECO:0000313" key="1">
    <source>
        <dbReference type="EMBL" id="WFD24554.1"/>
    </source>
</evidence>